<dbReference type="AlphaFoldDB" id="A0A816S481"/>
<reference evidence="2" key="1">
    <citation type="submission" date="2021-01" db="EMBL/GenBank/DDBJ databases">
        <authorList>
            <consortium name="Genoscope - CEA"/>
            <person name="William W."/>
        </authorList>
    </citation>
    <scope>NUCLEOTIDE SEQUENCE</scope>
</reference>
<name>A0A816S481_BRANA</name>
<evidence type="ECO:0000313" key="2">
    <source>
        <dbReference type="EMBL" id="CAF2079283.1"/>
    </source>
</evidence>
<feature type="region of interest" description="Disordered" evidence="1">
    <location>
        <begin position="37"/>
        <end position="58"/>
    </location>
</feature>
<protein>
    <submittedName>
        <fullName evidence="2">(rape) hypothetical protein</fullName>
    </submittedName>
</protein>
<dbReference type="Proteomes" id="UP001295469">
    <property type="component" value="Chromosome C01"/>
</dbReference>
<gene>
    <name evidence="2" type="ORF">DARMORV10_C01P51760.1</name>
</gene>
<dbReference type="EMBL" id="HG994365">
    <property type="protein sequence ID" value="CAF2079283.1"/>
    <property type="molecule type" value="Genomic_DNA"/>
</dbReference>
<proteinExistence type="predicted"/>
<organism evidence="2">
    <name type="scientific">Brassica napus</name>
    <name type="common">Rape</name>
    <dbReference type="NCBI Taxonomy" id="3708"/>
    <lineage>
        <taxon>Eukaryota</taxon>
        <taxon>Viridiplantae</taxon>
        <taxon>Streptophyta</taxon>
        <taxon>Embryophyta</taxon>
        <taxon>Tracheophyta</taxon>
        <taxon>Spermatophyta</taxon>
        <taxon>Magnoliopsida</taxon>
        <taxon>eudicotyledons</taxon>
        <taxon>Gunneridae</taxon>
        <taxon>Pentapetalae</taxon>
        <taxon>rosids</taxon>
        <taxon>malvids</taxon>
        <taxon>Brassicales</taxon>
        <taxon>Brassicaceae</taxon>
        <taxon>Brassiceae</taxon>
        <taxon>Brassica</taxon>
    </lineage>
</organism>
<sequence>MKIRAGLTANRDWKIGQQSSHKVEDYNFHKVWEEKSFRRGTEEETDQKTATAEMENSRQFEIRDEKTWASLSRGGKEMRYREEDEWLALKTETKETRERL</sequence>
<evidence type="ECO:0000256" key="1">
    <source>
        <dbReference type="SAM" id="MobiDB-lite"/>
    </source>
</evidence>
<accession>A0A816S481</accession>